<feature type="non-terminal residue" evidence="9">
    <location>
        <position position="1"/>
    </location>
</feature>
<evidence type="ECO:0000256" key="5">
    <source>
        <dbReference type="ARBA" id="ARBA00022840"/>
    </source>
</evidence>
<dbReference type="EC" id="6.1.1.4" evidence="2"/>
<organism evidence="9">
    <name type="scientific">marine sediment metagenome</name>
    <dbReference type="NCBI Taxonomy" id="412755"/>
    <lineage>
        <taxon>unclassified sequences</taxon>
        <taxon>metagenomes</taxon>
        <taxon>ecological metagenomes</taxon>
    </lineage>
</organism>
<proteinExistence type="inferred from homology"/>
<evidence type="ECO:0000256" key="3">
    <source>
        <dbReference type="ARBA" id="ARBA00022598"/>
    </source>
</evidence>
<dbReference type="PANTHER" id="PTHR43740">
    <property type="entry name" value="LEUCYL-TRNA SYNTHETASE"/>
    <property type="match status" value="1"/>
</dbReference>
<dbReference type="GO" id="GO:0005524">
    <property type="term" value="F:ATP binding"/>
    <property type="evidence" value="ECO:0007669"/>
    <property type="project" value="UniProtKB-KW"/>
</dbReference>
<dbReference type="AlphaFoldDB" id="X1M0E8"/>
<gene>
    <name evidence="9" type="ORF">S03H2_71153</name>
</gene>
<evidence type="ECO:0000313" key="9">
    <source>
        <dbReference type="EMBL" id="GAH99873.1"/>
    </source>
</evidence>
<dbReference type="EMBL" id="BARU01047509">
    <property type="protein sequence ID" value="GAH99873.1"/>
    <property type="molecule type" value="Genomic_DNA"/>
</dbReference>
<keyword evidence="3" id="KW-0436">Ligase</keyword>
<name>X1M0E8_9ZZZZ</name>
<evidence type="ECO:0000256" key="6">
    <source>
        <dbReference type="ARBA" id="ARBA00022917"/>
    </source>
</evidence>
<keyword evidence="5" id="KW-0067">ATP-binding</keyword>
<dbReference type="InterPro" id="IPR002302">
    <property type="entry name" value="Leu-tRNA-ligase"/>
</dbReference>
<protein>
    <recommendedName>
        <fullName evidence="2">leucine--tRNA ligase</fullName>
        <ecNumber evidence="2">6.1.1.4</ecNumber>
    </recommendedName>
</protein>
<evidence type="ECO:0000256" key="7">
    <source>
        <dbReference type="ARBA" id="ARBA00023146"/>
    </source>
</evidence>
<dbReference type="InterPro" id="IPR002300">
    <property type="entry name" value="aa-tRNA-synth_Ia"/>
</dbReference>
<dbReference type="GO" id="GO:0005829">
    <property type="term" value="C:cytosol"/>
    <property type="evidence" value="ECO:0007669"/>
    <property type="project" value="TreeGrafter"/>
</dbReference>
<dbReference type="PANTHER" id="PTHR43740:SF2">
    <property type="entry name" value="LEUCINE--TRNA LIGASE, MITOCHONDRIAL"/>
    <property type="match status" value="1"/>
</dbReference>
<dbReference type="SUPFAM" id="SSF52374">
    <property type="entry name" value="Nucleotidylyl transferase"/>
    <property type="match status" value="1"/>
</dbReference>
<feature type="non-terminal residue" evidence="9">
    <location>
        <position position="103"/>
    </location>
</feature>
<evidence type="ECO:0000256" key="1">
    <source>
        <dbReference type="ARBA" id="ARBA00005594"/>
    </source>
</evidence>
<feature type="domain" description="Aminoacyl-tRNA synthetase class Ia" evidence="8">
    <location>
        <begin position="29"/>
        <end position="56"/>
    </location>
</feature>
<keyword evidence="4" id="KW-0547">Nucleotide-binding</keyword>
<dbReference type="Pfam" id="PF00133">
    <property type="entry name" value="tRNA-synt_1"/>
    <property type="match status" value="1"/>
</dbReference>
<comment type="caution">
    <text evidence="9">The sequence shown here is derived from an EMBL/GenBank/DDBJ whole genome shotgun (WGS) entry which is preliminary data.</text>
</comment>
<evidence type="ECO:0000256" key="2">
    <source>
        <dbReference type="ARBA" id="ARBA00013164"/>
    </source>
</evidence>
<comment type="similarity">
    <text evidence="1">Belongs to the class-I aminoacyl-tRNA synthetase family.</text>
</comment>
<dbReference type="FunFam" id="1.10.730.10:FF:000002">
    <property type="entry name" value="Leucine--tRNA ligase"/>
    <property type="match status" value="1"/>
</dbReference>
<dbReference type="Gene3D" id="1.10.730.10">
    <property type="entry name" value="Isoleucyl-tRNA Synthetase, Domain 1"/>
    <property type="match status" value="1"/>
</dbReference>
<keyword evidence="6" id="KW-0648">Protein biosynthesis</keyword>
<keyword evidence="7" id="KW-0030">Aminoacyl-tRNA synthetase</keyword>
<dbReference type="GO" id="GO:0004823">
    <property type="term" value="F:leucine-tRNA ligase activity"/>
    <property type="evidence" value="ECO:0007669"/>
    <property type="project" value="UniProtKB-EC"/>
</dbReference>
<evidence type="ECO:0000259" key="8">
    <source>
        <dbReference type="Pfam" id="PF00133"/>
    </source>
</evidence>
<sequence length="103" mass="12201">DAFREWQPELADTEFVLEGGKYICGWEIEKMSKSKHNVQNPDDLIEKYGADTLRIYEMFLGPIEQSKPWDTNGIEGVFRFIRKLWKLYFQNYEFAVSDEPPSE</sequence>
<accession>X1M0E8</accession>
<evidence type="ECO:0000256" key="4">
    <source>
        <dbReference type="ARBA" id="ARBA00022741"/>
    </source>
</evidence>
<reference evidence="9" key="1">
    <citation type="journal article" date="2014" name="Front. Microbiol.">
        <title>High frequency of phylogenetically diverse reductive dehalogenase-homologous genes in deep subseafloor sedimentary metagenomes.</title>
        <authorList>
            <person name="Kawai M."/>
            <person name="Futagami T."/>
            <person name="Toyoda A."/>
            <person name="Takaki Y."/>
            <person name="Nishi S."/>
            <person name="Hori S."/>
            <person name="Arai W."/>
            <person name="Tsubouchi T."/>
            <person name="Morono Y."/>
            <person name="Uchiyama I."/>
            <person name="Ito T."/>
            <person name="Fujiyama A."/>
            <person name="Inagaki F."/>
            <person name="Takami H."/>
        </authorList>
    </citation>
    <scope>NUCLEOTIDE SEQUENCE</scope>
    <source>
        <strain evidence="9">Expedition CK06-06</strain>
    </source>
</reference>
<dbReference type="GO" id="GO:0006429">
    <property type="term" value="P:leucyl-tRNA aminoacylation"/>
    <property type="evidence" value="ECO:0007669"/>
    <property type="project" value="InterPro"/>
</dbReference>